<name>K9WI90_9CYAN</name>
<dbReference type="SUPFAM" id="SSF53335">
    <property type="entry name" value="S-adenosyl-L-methionine-dependent methyltransferases"/>
    <property type="match status" value="1"/>
</dbReference>
<reference evidence="3 4" key="1">
    <citation type="submission" date="2012-06" db="EMBL/GenBank/DDBJ databases">
        <title>Finished chromosome of genome of Microcoleus sp. PCC 7113.</title>
        <authorList>
            <consortium name="US DOE Joint Genome Institute"/>
            <person name="Gugger M."/>
            <person name="Coursin T."/>
            <person name="Rippka R."/>
            <person name="Tandeau De Marsac N."/>
            <person name="Huntemann M."/>
            <person name="Wei C.-L."/>
            <person name="Han J."/>
            <person name="Detter J.C."/>
            <person name="Han C."/>
            <person name="Tapia R."/>
            <person name="Chen A."/>
            <person name="Kyrpides N."/>
            <person name="Mavromatis K."/>
            <person name="Markowitz V."/>
            <person name="Szeto E."/>
            <person name="Ivanova N."/>
            <person name="Pagani I."/>
            <person name="Pati A."/>
            <person name="Goodwin L."/>
            <person name="Nordberg H.P."/>
            <person name="Cantor M.N."/>
            <person name="Hua S.X."/>
            <person name="Woyke T."/>
            <person name="Kerfeld C.A."/>
        </authorList>
    </citation>
    <scope>NUCLEOTIDE SEQUENCE [LARGE SCALE GENOMIC DNA]</scope>
    <source>
        <strain evidence="3 4">PCC 7113</strain>
    </source>
</reference>
<dbReference type="EMBL" id="CP003630">
    <property type="protein sequence ID" value="AFZ19918.1"/>
    <property type="molecule type" value="Genomic_DNA"/>
</dbReference>
<dbReference type="AlphaFoldDB" id="K9WI90"/>
<dbReference type="InterPro" id="IPR041698">
    <property type="entry name" value="Methyltransf_25"/>
</dbReference>
<gene>
    <name evidence="3" type="ORF">Mic7113_4218</name>
</gene>
<dbReference type="KEGG" id="mic:Mic7113_4218"/>
<dbReference type="PANTHER" id="PTHR43861">
    <property type="entry name" value="TRANS-ACONITATE 2-METHYLTRANSFERASE-RELATED"/>
    <property type="match status" value="1"/>
</dbReference>
<evidence type="ECO:0000256" key="1">
    <source>
        <dbReference type="ARBA" id="ARBA00022679"/>
    </source>
</evidence>
<dbReference type="Proteomes" id="UP000010471">
    <property type="component" value="Chromosome"/>
</dbReference>
<keyword evidence="3" id="KW-0489">Methyltransferase</keyword>
<accession>K9WI90</accession>
<dbReference type="InterPro" id="IPR029063">
    <property type="entry name" value="SAM-dependent_MTases_sf"/>
</dbReference>
<evidence type="ECO:0000313" key="4">
    <source>
        <dbReference type="Proteomes" id="UP000010471"/>
    </source>
</evidence>
<dbReference type="OrthoDB" id="9778766at2"/>
<dbReference type="RefSeq" id="WP_015184054.1">
    <property type="nucleotide sequence ID" value="NC_019738.1"/>
</dbReference>
<dbReference type="PANTHER" id="PTHR43861:SF3">
    <property type="entry name" value="PUTATIVE (AFU_ORTHOLOGUE AFUA_2G14390)-RELATED"/>
    <property type="match status" value="1"/>
</dbReference>
<evidence type="ECO:0000259" key="2">
    <source>
        <dbReference type="Pfam" id="PF13649"/>
    </source>
</evidence>
<dbReference type="HOGENOM" id="CLU_081790_1_0_3"/>
<keyword evidence="4" id="KW-1185">Reference proteome</keyword>
<dbReference type="CDD" id="cd02440">
    <property type="entry name" value="AdoMet_MTases"/>
    <property type="match status" value="1"/>
</dbReference>
<dbReference type="GO" id="GO:0032259">
    <property type="term" value="P:methylation"/>
    <property type="evidence" value="ECO:0007669"/>
    <property type="project" value="UniProtKB-KW"/>
</dbReference>
<sequence>MNIQQAFNAAAADYDRLRRILIPCFDDFYRTAVEIIPFERSAALKILDLGAGTGLYSGMVQSLFPNAEFTLLDLAPEMLEKAKSRFSKMGKSPKILIADYVESDWDSPYNLVISGLSIHHLSDLDKKRLYQRIYQALKPGGMFINADQVLGKTPPLEKRYRQQWLDSVRTLGISDEELKAAQKRMEYDRMATLEAQLGWLEAAGFQDVDCWYKNFSFAVFGGFSSHQLTTQSL</sequence>
<organism evidence="3 4">
    <name type="scientific">Allocoleopsis franciscana PCC 7113</name>
    <dbReference type="NCBI Taxonomy" id="1173027"/>
    <lineage>
        <taxon>Bacteria</taxon>
        <taxon>Bacillati</taxon>
        <taxon>Cyanobacteriota</taxon>
        <taxon>Cyanophyceae</taxon>
        <taxon>Coleofasciculales</taxon>
        <taxon>Coleofasciculaceae</taxon>
        <taxon>Allocoleopsis</taxon>
        <taxon>Allocoleopsis franciscana</taxon>
    </lineage>
</organism>
<evidence type="ECO:0000313" key="3">
    <source>
        <dbReference type="EMBL" id="AFZ19918.1"/>
    </source>
</evidence>
<dbReference type="Gene3D" id="3.40.50.150">
    <property type="entry name" value="Vaccinia Virus protein VP39"/>
    <property type="match status" value="1"/>
</dbReference>
<keyword evidence="3" id="KW-0830">Ubiquinone</keyword>
<dbReference type="eggNOG" id="COG2226">
    <property type="taxonomic scope" value="Bacteria"/>
</dbReference>
<protein>
    <submittedName>
        <fullName evidence="3">Methylase involved in ubiquinone/menaquinone biosynthesis</fullName>
    </submittedName>
</protein>
<dbReference type="Pfam" id="PF13649">
    <property type="entry name" value="Methyltransf_25"/>
    <property type="match status" value="1"/>
</dbReference>
<keyword evidence="1" id="KW-0808">Transferase</keyword>
<feature type="domain" description="Methyltransferase" evidence="2">
    <location>
        <begin position="46"/>
        <end position="141"/>
    </location>
</feature>
<dbReference type="GO" id="GO:0008168">
    <property type="term" value="F:methyltransferase activity"/>
    <property type="evidence" value="ECO:0007669"/>
    <property type="project" value="UniProtKB-KW"/>
</dbReference>
<dbReference type="STRING" id="1173027.Mic7113_4218"/>
<proteinExistence type="predicted"/>